<evidence type="ECO:0000313" key="13">
    <source>
        <dbReference type="EMBL" id="KAL5110225.1"/>
    </source>
</evidence>
<evidence type="ECO:0000256" key="4">
    <source>
        <dbReference type="ARBA" id="ARBA00022837"/>
    </source>
</evidence>
<evidence type="ECO:0000256" key="6">
    <source>
        <dbReference type="ARBA" id="ARBA00022989"/>
    </source>
</evidence>
<evidence type="ECO:0000256" key="3">
    <source>
        <dbReference type="ARBA" id="ARBA00022737"/>
    </source>
</evidence>
<dbReference type="Proteomes" id="UP001651158">
    <property type="component" value="Unassembled WGS sequence"/>
</dbReference>
<dbReference type="SMART" id="SM00112">
    <property type="entry name" value="CA"/>
    <property type="match status" value="6"/>
</dbReference>
<comment type="caution">
    <text evidence="13">The sequence shown here is derived from an EMBL/GenBank/DDBJ whole genome shotgun (WGS) entry which is preliminary data.</text>
</comment>
<keyword evidence="5" id="KW-0130">Cell adhesion</keyword>
<feature type="transmembrane region" description="Helical" evidence="10">
    <location>
        <begin position="918"/>
        <end position="943"/>
    </location>
</feature>
<feature type="domain" description="Cadherin" evidence="12">
    <location>
        <begin position="144"/>
        <end position="266"/>
    </location>
</feature>
<evidence type="ECO:0000313" key="14">
    <source>
        <dbReference type="Proteomes" id="UP001651158"/>
    </source>
</evidence>
<feature type="domain" description="Cadherin" evidence="12">
    <location>
        <begin position="784"/>
        <end position="907"/>
    </location>
</feature>
<dbReference type="InterPro" id="IPR020894">
    <property type="entry name" value="Cadherin_CS"/>
</dbReference>
<gene>
    <name evidence="13" type="ORF">TcWFU_004273</name>
</gene>
<keyword evidence="4 9" id="KW-0106">Calcium</keyword>
<keyword evidence="6 10" id="KW-1133">Transmembrane helix</keyword>
<dbReference type="PROSITE" id="PS50268">
    <property type="entry name" value="CADHERIN_2"/>
    <property type="match status" value="7"/>
</dbReference>
<evidence type="ECO:0000256" key="7">
    <source>
        <dbReference type="ARBA" id="ARBA00023136"/>
    </source>
</evidence>
<reference evidence="13 14" key="1">
    <citation type="journal article" date="2022" name="Front. Cell. Infect. Microbiol.">
        <title>The Genomes of Two Strains of Taenia crassiceps the Animal Model for the Study of Human Cysticercosis.</title>
        <authorList>
            <person name="Bobes R.J."/>
            <person name="Estrada K."/>
            <person name="Rios-Valencia D.G."/>
            <person name="Calderon-Gallegos A."/>
            <person name="de la Torre P."/>
            <person name="Carrero J.C."/>
            <person name="Sanchez-Flores A."/>
            <person name="Laclette J.P."/>
        </authorList>
    </citation>
    <scope>NUCLEOTIDE SEQUENCE [LARGE SCALE GENOMIC DNA]</scope>
    <source>
        <strain evidence="13">WFUcys</strain>
    </source>
</reference>
<dbReference type="InterPro" id="IPR015919">
    <property type="entry name" value="Cadherin-like_sf"/>
</dbReference>
<dbReference type="SUPFAM" id="SSF49313">
    <property type="entry name" value="Cadherin-like"/>
    <property type="match status" value="7"/>
</dbReference>
<feature type="signal peptide" evidence="11">
    <location>
        <begin position="1"/>
        <end position="17"/>
    </location>
</feature>
<dbReference type="InterPro" id="IPR002126">
    <property type="entry name" value="Cadherin-like_dom"/>
</dbReference>
<name>A0ABR4QKR1_9CEST</name>
<keyword evidence="14" id="KW-1185">Reference proteome</keyword>
<proteinExistence type="predicted"/>
<feature type="domain" description="Cadherin" evidence="12">
    <location>
        <begin position="403"/>
        <end position="520"/>
    </location>
</feature>
<sequence length="1219" mass="132985">MMSSYFLLLASVFSVTAVEGILFNVKEEEKPGSLVGMLLPKLSSRLRNYKDRMNFQIIQKGDSQYFRVTPQDGRITLAQMIDRESICPSANAHGAPHALSSAEGQCQLRFTISILREGTSEIMEMVQVSVTVLDVNDNKCKFEPSDKQTVYIPEDTPVDSNYRIPLYIPSDPDAAIMNRIDPRSIALKSADDIDSVRYFDLDITETSSTDKPVTLHLLLTRKLDYETLSIHKLVITASDASRRNTSTCSLQLTIRVVDVNDNPPRFTKKLIHLSLNENAPVGSLVHQLEATDQDKGPVFSKRIFSLGTYTPDDVTSYFDVHPFNGSVLLKQRLSYRKKRRFEFSVAVRNPTDAEIITKSNNEKPQMEFLRDIQVETTVHDISRIIIDVIDVNDEAPVISFYAPDGQSELSIEENTVLLPSDFGVVSVTDGDSGDNGKVECTLADNATNFFRLVKMASGDAVMGDGRETLFKLSAIHNFDREEQVTTALAIFCRDFGVPSRNSSKTLIVQIRDVNDNSPVFDQDYLELSVTEDSDPSRQSSDYIIGRILAHDPDEGVNAEITYDLIQPNVQNLFTIDSKTGVFSSNGELDRETNDRHQFLIVAKDSGIPQLSSSITVTIHVLDFNDEPPVFALSDFEFMTTEGVKVNTLIGTVDITDADLGVNRELSFRILTNDLPVHYPVASSESLQHYDWRNKQTASLPYRLESRFNPIKNGYEVSIFTDGELHAEAATQHMEYSDNGSQTVSFHSFFIVAEDGGTPKRISRARVIVHLLDINDNAPVFNFPSEKNATVNVSCNEYVGYPFTQVFATDADTGINGTVQYFLGNSQAALSLPEYSEKTLFHVDRASGQISLKKPLSPSDVGHAFNVYIVASDMGIKPLQTQAMLTVLVDKSMPKGASAVRAPGSPGLSKSISDSMINLFIIIFIVAAAFVISTVLLTAVCIVLSKSRRNSGNSHTMPKKHSISTANDGLLQEPNNAYFLPDLGPLPASYTLTHAAGNVYHAIPLVSTARWSPTSSSSAALVYATINPVASATAADEFGAPLDGRLAAGTIGEAHGSTLPLLASSVTTAVAADPAGGLSSSPIACVARPTHGLSLTCEDAVWVGSQEGLFDKHEMAGRLEASGFNDQDSGHGDSLDTNRAALLVKPVAHARTRSPFVSTSALGAITVDSAFPLQPFQAPNCSSLHAKHGKLHAWNSVASSQPHHEARTLPTATESCSTFI</sequence>
<dbReference type="CDD" id="cd11304">
    <property type="entry name" value="Cadherin_repeat"/>
    <property type="match status" value="7"/>
</dbReference>
<dbReference type="InterPro" id="IPR050174">
    <property type="entry name" value="Protocadherin/Cadherin-CA"/>
</dbReference>
<dbReference type="EMBL" id="JAKROA010000002">
    <property type="protein sequence ID" value="KAL5110225.1"/>
    <property type="molecule type" value="Genomic_DNA"/>
</dbReference>
<keyword evidence="8" id="KW-0325">Glycoprotein</keyword>
<evidence type="ECO:0000256" key="11">
    <source>
        <dbReference type="SAM" id="SignalP"/>
    </source>
</evidence>
<keyword evidence="2 10" id="KW-0812">Transmembrane</keyword>
<evidence type="ECO:0000256" key="2">
    <source>
        <dbReference type="ARBA" id="ARBA00022692"/>
    </source>
</evidence>
<feature type="domain" description="Cadherin" evidence="12">
    <location>
        <begin position="25"/>
        <end position="146"/>
    </location>
</feature>
<dbReference type="PANTHER" id="PTHR24028">
    <property type="entry name" value="CADHERIN-87A"/>
    <property type="match status" value="1"/>
</dbReference>
<protein>
    <submittedName>
        <fullName evidence="13">Protocadherin-11 X-linked</fullName>
    </submittedName>
</protein>
<evidence type="ECO:0000256" key="1">
    <source>
        <dbReference type="ARBA" id="ARBA00004167"/>
    </source>
</evidence>
<evidence type="ECO:0000256" key="8">
    <source>
        <dbReference type="ARBA" id="ARBA00023180"/>
    </source>
</evidence>
<evidence type="ECO:0000256" key="10">
    <source>
        <dbReference type="SAM" id="Phobius"/>
    </source>
</evidence>
<evidence type="ECO:0000256" key="9">
    <source>
        <dbReference type="PROSITE-ProRule" id="PRU00043"/>
    </source>
</evidence>
<accession>A0ABR4QKR1</accession>
<feature type="chain" id="PRO_5046696243" evidence="11">
    <location>
        <begin position="18"/>
        <end position="1219"/>
    </location>
</feature>
<keyword evidence="3" id="KW-0677">Repeat</keyword>
<dbReference type="PROSITE" id="PS00232">
    <property type="entry name" value="CADHERIN_1"/>
    <property type="match status" value="3"/>
</dbReference>
<organism evidence="13 14">
    <name type="scientific">Taenia crassiceps</name>
    <dbReference type="NCBI Taxonomy" id="6207"/>
    <lineage>
        <taxon>Eukaryota</taxon>
        <taxon>Metazoa</taxon>
        <taxon>Spiralia</taxon>
        <taxon>Lophotrochozoa</taxon>
        <taxon>Platyhelminthes</taxon>
        <taxon>Cestoda</taxon>
        <taxon>Eucestoda</taxon>
        <taxon>Cyclophyllidea</taxon>
        <taxon>Taeniidae</taxon>
        <taxon>Taenia</taxon>
    </lineage>
</organism>
<dbReference type="Gene3D" id="2.60.40.60">
    <property type="entry name" value="Cadherins"/>
    <property type="match status" value="7"/>
</dbReference>
<comment type="subcellular location">
    <subcellularLocation>
        <location evidence="1">Membrane</location>
        <topology evidence="1">Single-pass membrane protein</topology>
    </subcellularLocation>
</comment>
<feature type="domain" description="Cadherin" evidence="12">
    <location>
        <begin position="631"/>
        <end position="780"/>
    </location>
</feature>
<evidence type="ECO:0000259" key="12">
    <source>
        <dbReference type="PROSITE" id="PS50268"/>
    </source>
</evidence>
<feature type="domain" description="Cadherin" evidence="12">
    <location>
        <begin position="267"/>
        <end position="398"/>
    </location>
</feature>
<keyword evidence="7 10" id="KW-0472">Membrane</keyword>
<dbReference type="PANTHER" id="PTHR24028:SF146">
    <property type="entry name" value="CADHERIN 96CB, ISOFORM D-RELATED"/>
    <property type="match status" value="1"/>
</dbReference>
<feature type="domain" description="Cadherin" evidence="12">
    <location>
        <begin position="521"/>
        <end position="630"/>
    </location>
</feature>
<dbReference type="Pfam" id="PF00028">
    <property type="entry name" value="Cadherin"/>
    <property type="match status" value="2"/>
</dbReference>
<dbReference type="Pfam" id="PF08266">
    <property type="entry name" value="Cadherin_2"/>
    <property type="match status" value="1"/>
</dbReference>
<evidence type="ECO:0000256" key="5">
    <source>
        <dbReference type="ARBA" id="ARBA00022889"/>
    </source>
</evidence>
<keyword evidence="11" id="KW-0732">Signal</keyword>
<dbReference type="PRINTS" id="PR00205">
    <property type="entry name" value="CADHERIN"/>
</dbReference>
<dbReference type="InterPro" id="IPR013164">
    <property type="entry name" value="Cadherin_N"/>
</dbReference>